<reference evidence="2 3" key="1">
    <citation type="journal article" date="2014" name="Genome Announc.">
        <title>Draft Genome Sequences of Marine Flavobacterium Nonlabens Strains NR17, NR24, NR27, NR32, NR33, and Ara13.</title>
        <authorList>
            <person name="Nakanishi M."/>
            <person name="Meirelles P."/>
            <person name="Suzuki R."/>
            <person name="Takatani N."/>
            <person name="Mino S."/>
            <person name="Suda W."/>
            <person name="Oshima K."/>
            <person name="Hattori M."/>
            <person name="Ohkuma M."/>
            <person name="Hosokawa M."/>
            <person name="Miyashita K."/>
            <person name="Thompson F.L."/>
            <person name="Niwa A."/>
            <person name="Sawabe T."/>
            <person name="Sawabe T."/>
        </authorList>
    </citation>
    <scope>NUCLEOTIDE SEQUENCE [LARGE SCALE GENOMIC DNA]</scope>
    <source>
        <strain evidence="3">JCM19296</strain>
    </source>
</reference>
<dbReference type="AlphaFoldDB" id="A0A081DEA2"/>
<dbReference type="PANTHER" id="PTHR43245:SF58">
    <property type="entry name" value="BLL5923 PROTEIN"/>
    <property type="match status" value="1"/>
</dbReference>
<keyword evidence="2" id="KW-0413">Isomerase</keyword>
<dbReference type="InterPro" id="IPR001509">
    <property type="entry name" value="Epimerase_deHydtase"/>
</dbReference>
<evidence type="ECO:0000313" key="3">
    <source>
        <dbReference type="Proteomes" id="UP000028980"/>
    </source>
</evidence>
<dbReference type="Gene3D" id="3.40.50.720">
    <property type="entry name" value="NAD(P)-binding Rossmann-like Domain"/>
    <property type="match status" value="1"/>
</dbReference>
<name>A0A081DEA2_NONUL</name>
<dbReference type="GO" id="GO:0003978">
    <property type="term" value="F:UDP-glucose 4-epimerase activity"/>
    <property type="evidence" value="ECO:0007669"/>
    <property type="project" value="UniProtKB-EC"/>
</dbReference>
<organism evidence="2 3">
    <name type="scientific">Nonlabens ulvanivorans</name>
    <name type="common">Persicivirga ulvanivorans</name>
    <dbReference type="NCBI Taxonomy" id="906888"/>
    <lineage>
        <taxon>Bacteria</taxon>
        <taxon>Pseudomonadati</taxon>
        <taxon>Bacteroidota</taxon>
        <taxon>Flavobacteriia</taxon>
        <taxon>Flavobacteriales</taxon>
        <taxon>Flavobacteriaceae</taxon>
        <taxon>Nonlabens</taxon>
    </lineage>
</organism>
<dbReference type="InterPro" id="IPR050177">
    <property type="entry name" value="Lipid_A_modif_metabolic_enz"/>
</dbReference>
<dbReference type="EMBL" id="BBLG01000007">
    <property type="protein sequence ID" value="GAK77248.1"/>
    <property type="molecule type" value="Genomic_DNA"/>
</dbReference>
<sequence length="310" mass="35092">MNHNIIISGVTGFVGKNLVPSLENKNWFVTPLSRKREQNNTSLNYENLTIDDFNAAYAFIHLAGKAHDLKKTSLDDEYYEVNTELTKSLFDLFLQSDSKVFIYFSSVKAVADEVKGILKEDHPYEPGTVYGKSKALAEQYLLSKTIPSDKKLYILRPCMIHGPGNKGNLNLLYKVVSKGIPYPLASFDNKRSFVSITTITEVIENLLTRLPNSDVFNMADDYSISTNELIKVMALAIDKKPKLISINSTFIKWMASVGTLLRLPFNKERLQKLTESYEVSNKKMKTVLKIDTPFDTKYGLTTTIQSFKTI</sequence>
<dbReference type="InterPro" id="IPR036291">
    <property type="entry name" value="NAD(P)-bd_dom_sf"/>
</dbReference>
<accession>A0A081DEA2</accession>
<evidence type="ECO:0000259" key="1">
    <source>
        <dbReference type="Pfam" id="PF01370"/>
    </source>
</evidence>
<dbReference type="Proteomes" id="UP000028980">
    <property type="component" value="Unassembled WGS sequence"/>
</dbReference>
<evidence type="ECO:0000313" key="2">
    <source>
        <dbReference type="EMBL" id="GAK77248.1"/>
    </source>
</evidence>
<protein>
    <submittedName>
        <fullName evidence="2">UDP-glucose 4-epimerase</fullName>
        <ecNumber evidence="2">5.1.3.2</ecNumber>
    </submittedName>
</protein>
<dbReference type="SUPFAM" id="SSF51735">
    <property type="entry name" value="NAD(P)-binding Rossmann-fold domains"/>
    <property type="match status" value="1"/>
</dbReference>
<dbReference type="Pfam" id="PF01370">
    <property type="entry name" value="Epimerase"/>
    <property type="match status" value="1"/>
</dbReference>
<dbReference type="PANTHER" id="PTHR43245">
    <property type="entry name" value="BIFUNCTIONAL POLYMYXIN RESISTANCE PROTEIN ARNA"/>
    <property type="match status" value="1"/>
</dbReference>
<proteinExistence type="predicted"/>
<dbReference type="EC" id="5.1.3.2" evidence="2"/>
<feature type="domain" description="NAD-dependent epimerase/dehydratase" evidence="1">
    <location>
        <begin position="5"/>
        <end position="218"/>
    </location>
</feature>
<gene>
    <name evidence="2" type="ORF">JCM19296_2853</name>
</gene>
<comment type="caution">
    <text evidence="2">The sequence shown here is derived from an EMBL/GenBank/DDBJ whole genome shotgun (WGS) entry which is preliminary data.</text>
</comment>